<accession>A0A1G9E1N7</accession>
<evidence type="ECO:0000256" key="6">
    <source>
        <dbReference type="PIRNR" id="PIRNR018267"/>
    </source>
</evidence>
<dbReference type="Pfam" id="PF03852">
    <property type="entry name" value="Vsr"/>
    <property type="match status" value="1"/>
</dbReference>
<reference evidence="8" key="1">
    <citation type="submission" date="2016-10" db="EMBL/GenBank/DDBJ databases">
        <authorList>
            <person name="Varghese N."/>
            <person name="Submissions S."/>
        </authorList>
    </citation>
    <scope>NUCLEOTIDE SEQUENCE [LARGE SCALE GENOMIC DNA]</scope>
    <source>
        <strain evidence="8">CGMCC 1.10789</strain>
    </source>
</reference>
<evidence type="ECO:0000256" key="2">
    <source>
        <dbReference type="ARBA" id="ARBA00022759"/>
    </source>
</evidence>
<dbReference type="EMBL" id="FNFV01000004">
    <property type="protein sequence ID" value="SDK70023.1"/>
    <property type="molecule type" value="Genomic_DNA"/>
</dbReference>
<keyword evidence="3 6" id="KW-0227">DNA damage</keyword>
<dbReference type="Proteomes" id="UP000199328">
    <property type="component" value="Unassembled WGS sequence"/>
</dbReference>
<dbReference type="SUPFAM" id="SSF52980">
    <property type="entry name" value="Restriction endonuclease-like"/>
    <property type="match status" value="1"/>
</dbReference>
<keyword evidence="5 6" id="KW-0234">DNA repair</keyword>
<name>A0A1G9E1N7_9RHOB</name>
<dbReference type="InterPro" id="IPR004603">
    <property type="entry name" value="DNA_mismatch_endonuc_vsr"/>
</dbReference>
<keyword evidence="1 6" id="KW-0540">Nuclease</keyword>
<gene>
    <name evidence="7" type="ORF">SAMN05216257_104114</name>
</gene>
<proteinExistence type="inferred from homology"/>
<evidence type="ECO:0000256" key="3">
    <source>
        <dbReference type="ARBA" id="ARBA00022763"/>
    </source>
</evidence>
<keyword evidence="4 6" id="KW-0378">Hydrolase</keyword>
<dbReference type="EC" id="3.1.-.-" evidence="6"/>
<dbReference type="InterPro" id="IPR011335">
    <property type="entry name" value="Restrct_endonuc-II-like"/>
</dbReference>
<comment type="function">
    <text evidence="6">May nick specific sequences that contain T:G mispairs resulting from m5C-deamination.</text>
</comment>
<evidence type="ECO:0000256" key="5">
    <source>
        <dbReference type="ARBA" id="ARBA00023204"/>
    </source>
</evidence>
<dbReference type="RefSeq" id="WP_092500343.1">
    <property type="nucleotide sequence ID" value="NZ_PVND01000004.1"/>
</dbReference>
<dbReference type="OrthoDB" id="9801520at2"/>
<protein>
    <recommendedName>
        <fullName evidence="6">Very short patch repair endonuclease</fullName>
        <ecNumber evidence="6">3.1.-.-</ecNumber>
    </recommendedName>
</protein>
<dbReference type="GO" id="GO:0004519">
    <property type="term" value="F:endonuclease activity"/>
    <property type="evidence" value="ECO:0007669"/>
    <property type="project" value="UniProtKB-KW"/>
</dbReference>
<dbReference type="AlphaFoldDB" id="A0A1G9E1N7"/>
<keyword evidence="8" id="KW-1185">Reference proteome</keyword>
<dbReference type="STRING" id="990712.SAMN05216257_104114"/>
<organism evidence="7 8">
    <name type="scientific">Meinhardsimonia xiamenensis</name>
    <dbReference type="NCBI Taxonomy" id="990712"/>
    <lineage>
        <taxon>Bacteria</taxon>
        <taxon>Pseudomonadati</taxon>
        <taxon>Pseudomonadota</taxon>
        <taxon>Alphaproteobacteria</taxon>
        <taxon>Rhodobacterales</taxon>
        <taxon>Paracoccaceae</taxon>
        <taxon>Meinhardsimonia</taxon>
    </lineage>
</organism>
<keyword evidence="2 6" id="KW-0255">Endonuclease</keyword>
<evidence type="ECO:0000256" key="1">
    <source>
        <dbReference type="ARBA" id="ARBA00022722"/>
    </source>
</evidence>
<dbReference type="PIRSF" id="PIRSF018267">
    <property type="entry name" value="VSR_endonuc"/>
    <property type="match status" value="1"/>
</dbReference>
<dbReference type="Gene3D" id="3.40.960.10">
    <property type="entry name" value="VSR Endonuclease"/>
    <property type="match status" value="1"/>
</dbReference>
<dbReference type="CDD" id="cd00221">
    <property type="entry name" value="Vsr"/>
    <property type="match status" value="1"/>
</dbReference>
<evidence type="ECO:0000313" key="7">
    <source>
        <dbReference type="EMBL" id="SDK70023.1"/>
    </source>
</evidence>
<dbReference type="NCBIfam" id="TIGR00632">
    <property type="entry name" value="vsr"/>
    <property type="match status" value="1"/>
</dbReference>
<evidence type="ECO:0000313" key="8">
    <source>
        <dbReference type="Proteomes" id="UP000199328"/>
    </source>
</evidence>
<evidence type="ECO:0000256" key="4">
    <source>
        <dbReference type="ARBA" id="ARBA00022801"/>
    </source>
</evidence>
<dbReference type="GO" id="GO:0006298">
    <property type="term" value="P:mismatch repair"/>
    <property type="evidence" value="ECO:0007669"/>
    <property type="project" value="UniProtKB-UniRule"/>
</dbReference>
<sequence>MPDGGTDPSRSHIMAAVRGKNTTPELRVRKCLHAMGYRFRLHRRDLAGTPDIVLPRYRTCIFVNGCFWHRHPGCKRATSPKRNAEFWEAKFARNVARDEANGHALTAEGWNVVTIWECETVGCEGLTKLLRSVLPRRS</sequence>
<comment type="similarity">
    <text evidence="6">Belongs to the vsr family.</text>
</comment>
<dbReference type="GO" id="GO:0016787">
    <property type="term" value="F:hydrolase activity"/>
    <property type="evidence" value="ECO:0007669"/>
    <property type="project" value="UniProtKB-KW"/>
</dbReference>